<dbReference type="GeneID" id="4395450"/>
<dbReference type="InterPro" id="IPR006680">
    <property type="entry name" value="Amidohydro-rel"/>
</dbReference>
<gene>
    <name evidence="6" type="ORF">CHGG_09533</name>
</gene>
<dbReference type="Pfam" id="PF04909">
    <property type="entry name" value="Amidohydro_2"/>
    <property type="match status" value="1"/>
</dbReference>
<reference evidence="7" key="1">
    <citation type="journal article" date="2015" name="Genome Announc.">
        <title>Draft genome sequence of the cellulolytic fungus Chaetomium globosum.</title>
        <authorList>
            <person name="Cuomo C.A."/>
            <person name="Untereiner W.A."/>
            <person name="Ma L.-J."/>
            <person name="Grabherr M."/>
            <person name="Birren B.W."/>
        </authorList>
    </citation>
    <scope>NUCLEOTIDE SEQUENCE [LARGE SCALE GENOMIC DNA]</scope>
    <source>
        <strain evidence="7">ATCC 6205 / CBS 148.51 / DSM 1962 / NBRC 6347 / NRRL 1970</strain>
    </source>
</reference>
<sequence>MWGPSRFQVPFRAIFRQLLHTCIQRKRRQGIGRKALPVEHSRVCGDAKEVPLVVQADVDATVAADPRPGKSHAVSILRFTRPDPRVCRFEDEEPCAPSPLKKPVLNPAGLSWIAESAALFNPSQATTTTTTTTTSPTSTPQPSQKLNQLLLDIHNERLNQMDAHGVEYMLLSLTSPGAQGEADPAKARTLAAEANNWLAAQVAQNPARFGAFAAVSMHSAEDAVAEATRAVKELGMFGVMVNDYQVVNEGGDGEGKRYYDEAAYRPFWKAVEQLGVPVYFHPRYPPAKDLLPGTKYGERKHILGAAVQFHLDLSMHLYALCSSGVFDEFPKLQVVVGHLGEGIPFNLVRADHWFNKPVKKATRPSKEDYSYYFTHNISITTSGNFNTAALKFCIDQIGVERCLYSIGMRTPSHGSRPNLTTVRLSVRHNC</sequence>
<dbReference type="GO" id="GO:0005829">
    <property type="term" value="C:cytosol"/>
    <property type="evidence" value="ECO:0007669"/>
    <property type="project" value="TreeGrafter"/>
</dbReference>
<evidence type="ECO:0000256" key="4">
    <source>
        <dbReference type="SAM" id="MobiDB-lite"/>
    </source>
</evidence>
<keyword evidence="1 3" id="KW-0210">Decarboxylase</keyword>
<keyword evidence="7" id="KW-1185">Reference proteome</keyword>
<dbReference type="OrthoDB" id="1879366at2759"/>
<dbReference type="Gene3D" id="3.20.20.140">
    <property type="entry name" value="Metal-dependent hydrolases"/>
    <property type="match status" value="1"/>
</dbReference>
<evidence type="ECO:0000313" key="6">
    <source>
        <dbReference type="EMBL" id="EAQ85519.1"/>
    </source>
</evidence>
<dbReference type="InterPro" id="IPR032466">
    <property type="entry name" value="Metal_Hydrolase"/>
</dbReference>
<name>Q2GR71_CHAGB</name>
<organism evidence="6 7">
    <name type="scientific">Chaetomium globosum (strain ATCC 6205 / CBS 148.51 / DSM 1962 / NBRC 6347 / NRRL 1970)</name>
    <name type="common">Soil fungus</name>
    <dbReference type="NCBI Taxonomy" id="306901"/>
    <lineage>
        <taxon>Eukaryota</taxon>
        <taxon>Fungi</taxon>
        <taxon>Dikarya</taxon>
        <taxon>Ascomycota</taxon>
        <taxon>Pezizomycotina</taxon>
        <taxon>Sordariomycetes</taxon>
        <taxon>Sordariomycetidae</taxon>
        <taxon>Sordariales</taxon>
        <taxon>Chaetomiaceae</taxon>
        <taxon>Chaetomium</taxon>
    </lineage>
</organism>
<dbReference type="STRING" id="306901.Q2GR71"/>
<accession>Q2GR71</accession>
<dbReference type="GO" id="GO:0019748">
    <property type="term" value="P:secondary metabolic process"/>
    <property type="evidence" value="ECO:0007669"/>
    <property type="project" value="TreeGrafter"/>
</dbReference>
<protein>
    <recommendedName>
        <fullName evidence="5">Amidohydrolase-related domain-containing protein</fullName>
    </recommendedName>
</protein>
<evidence type="ECO:0000256" key="2">
    <source>
        <dbReference type="ARBA" id="ARBA00023239"/>
    </source>
</evidence>
<dbReference type="eggNOG" id="KOG4245">
    <property type="taxonomic scope" value="Eukaryota"/>
</dbReference>
<dbReference type="RefSeq" id="XP_001227460.1">
    <property type="nucleotide sequence ID" value="XM_001227459.1"/>
</dbReference>
<dbReference type="HOGENOM" id="CLU_039329_5_2_1"/>
<dbReference type="GO" id="GO:0016787">
    <property type="term" value="F:hydrolase activity"/>
    <property type="evidence" value="ECO:0007669"/>
    <property type="project" value="InterPro"/>
</dbReference>
<proteinExistence type="inferred from homology"/>
<feature type="region of interest" description="Disordered" evidence="4">
    <location>
        <begin position="124"/>
        <end position="144"/>
    </location>
</feature>
<dbReference type="AlphaFoldDB" id="Q2GR71"/>
<dbReference type="InterPro" id="IPR032465">
    <property type="entry name" value="ACMSD"/>
</dbReference>
<dbReference type="Proteomes" id="UP000001056">
    <property type="component" value="Unassembled WGS sequence"/>
</dbReference>
<dbReference type="VEuPathDB" id="FungiDB:CHGG_09533"/>
<keyword evidence="2 3" id="KW-0456">Lyase</keyword>
<feature type="domain" description="Amidohydrolase-related" evidence="5">
    <location>
        <begin position="154"/>
        <end position="404"/>
    </location>
</feature>
<dbReference type="PANTHER" id="PTHR21240:SF31">
    <property type="entry name" value="AMIDOHYDROLASE FAMILY PROTEIN (AFU_ORTHOLOGUE AFUA_7G05840)"/>
    <property type="match status" value="1"/>
</dbReference>
<dbReference type="EMBL" id="CH408034">
    <property type="protein sequence ID" value="EAQ85519.1"/>
    <property type="molecule type" value="Genomic_DNA"/>
</dbReference>
<evidence type="ECO:0000256" key="1">
    <source>
        <dbReference type="ARBA" id="ARBA00022793"/>
    </source>
</evidence>
<dbReference type="GO" id="GO:0016831">
    <property type="term" value="F:carboxy-lyase activity"/>
    <property type="evidence" value="ECO:0007669"/>
    <property type="project" value="UniProtKB-KW"/>
</dbReference>
<dbReference type="InParanoid" id="Q2GR71"/>
<comment type="similarity">
    <text evidence="3">Belongs to the metallo-dependent hydrolases superfamily.</text>
</comment>
<dbReference type="SUPFAM" id="SSF51556">
    <property type="entry name" value="Metallo-dependent hydrolases"/>
    <property type="match status" value="1"/>
</dbReference>
<evidence type="ECO:0000259" key="5">
    <source>
        <dbReference type="Pfam" id="PF04909"/>
    </source>
</evidence>
<dbReference type="PANTHER" id="PTHR21240">
    <property type="entry name" value="2-AMINO-3-CARBOXYLMUCONATE-6-SEMIALDEHYDE DECARBOXYLASE"/>
    <property type="match status" value="1"/>
</dbReference>
<evidence type="ECO:0000313" key="7">
    <source>
        <dbReference type="Proteomes" id="UP000001056"/>
    </source>
</evidence>
<evidence type="ECO:0000256" key="3">
    <source>
        <dbReference type="RuleBase" id="RU366045"/>
    </source>
</evidence>